<feature type="domain" description="Serine aminopeptidase S33" evidence="1">
    <location>
        <begin position="33"/>
        <end position="293"/>
    </location>
</feature>
<reference evidence="2" key="1">
    <citation type="journal article" date="2021" name="PeerJ">
        <title>Extensive microbial diversity within the chicken gut microbiome revealed by metagenomics and culture.</title>
        <authorList>
            <person name="Gilroy R."/>
            <person name="Ravi A."/>
            <person name="Getino M."/>
            <person name="Pursley I."/>
            <person name="Horton D.L."/>
            <person name="Alikhan N.F."/>
            <person name="Baker D."/>
            <person name="Gharbi K."/>
            <person name="Hall N."/>
            <person name="Watson M."/>
            <person name="Adriaenssens E.M."/>
            <person name="Foster-Nyarko E."/>
            <person name="Jarju S."/>
            <person name="Secka A."/>
            <person name="Antonio M."/>
            <person name="Oren A."/>
            <person name="Chaudhuri R.R."/>
            <person name="La Ragione R."/>
            <person name="Hildebrand F."/>
            <person name="Pallen M.J."/>
        </authorList>
    </citation>
    <scope>NUCLEOTIDE SEQUENCE</scope>
    <source>
        <strain evidence="2">1719</strain>
    </source>
</reference>
<organism evidence="2 3">
    <name type="scientific">Candidatus Sphingobacterium stercoripullorum</name>
    <dbReference type="NCBI Taxonomy" id="2838759"/>
    <lineage>
        <taxon>Bacteria</taxon>
        <taxon>Pseudomonadati</taxon>
        <taxon>Bacteroidota</taxon>
        <taxon>Sphingobacteriia</taxon>
        <taxon>Sphingobacteriales</taxon>
        <taxon>Sphingobacteriaceae</taxon>
        <taxon>Sphingobacterium</taxon>
    </lineage>
</organism>
<dbReference type="AlphaFoldDB" id="A0A9D2AZ85"/>
<name>A0A9D2AZ85_9SPHI</name>
<reference evidence="2" key="2">
    <citation type="submission" date="2021-04" db="EMBL/GenBank/DDBJ databases">
        <authorList>
            <person name="Gilroy R."/>
        </authorList>
    </citation>
    <scope>NUCLEOTIDE SEQUENCE</scope>
    <source>
        <strain evidence="2">1719</strain>
    </source>
</reference>
<dbReference type="Pfam" id="PF12146">
    <property type="entry name" value="Hydrolase_4"/>
    <property type="match status" value="1"/>
</dbReference>
<dbReference type="InterPro" id="IPR051044">
    <property type="entry name" value="MAG_DAG_Lipase"/>
</dbReference>
<gene>
    <name evidence="2" type="ORF">H9853_09750</name>
</gene>
<dbReference type="InterPro" id="IPR022742">
    <property type="entry name" value="Hydrolase_4"/>
</dbReference>
<accession>A0A9D2AZ85</accession>
<dbReference type="PANTHER" id="PTHR11614">
    <property type="entry name" value="PHOSPHOLIPASE-RELATED"/>
    <property type="match status" value="1"/>
</dbReference>
<proteinExistence type="predicted"/>
<protein>
    <submittedName>
        <fullName evidence="2">Lysophospholipase</fullName>
    </submittedName>
</protein>
<evidence type="ECO:0000313" key="2">
    <source>
        <dbReference type="EMBL" id="HIX55300.1"/>
    </source>
</evidence>
<evidence type="ECO:0000259" key="1">
    <source>
        <dbReference type="Pfam" id="PF12146"/>
    </source>
</evidence>
<comment type="caution">
    <text evidence="2">The sequence shown here is derived from an EMBL/GenBank/DDBJ whole genome shotgun (WGS) entry which is preliminary data.</text>
</comment>
<dbReference type="Proteomes" id="UP000824156">
    <property type="component" value="Unassembled WGS sequence"/>
</dbReference>
<dbReference type="EMBL" id="DXEZ01000270">
    <property type="protein sequence ID" value="HIX55300.1"/>
    <property type="molecule type" value="Genomic_DNA"/>
</dbReference>
<sequence length="319" mass="36176">MILIETGYHTQTCSSDPKDLFYKTFTPSKEVLKGQILILHGMQEHSGRYNKLANYLAESGFLVMIYDHMGHGKSFKTEQDAGIFDLKEPATCLINDAANMLEVLKNKNPTTPTVLVAHSMGSFIARNLLKTHAKFLSGVVLVGTGGRKTYFKGLRNIFKKLNYIAPKNKSFFNKVFSKINNKAFKSENSIHLTSWLSKSEENQKNFTNDPLCGLPFSYNAFYGLFDLYYEATKKGWYKSIPKSLPFLFVSGAEDPIGSFGKAIVSIVSELKKNGFSNVHYLLYKDMRHEILNEAIYPSVFKDITTWIIKEIDNHSEANR</sequence>
<dbReference type="SUPFAM" id="SSF53474">
    <property type="entry name" value="alpha/beta-Hydrolases"/>
    <property type="match status" value="1"/>
</dbReference>
<dbReference type="Gene3D" id="3.40.50.1820">
    <property type="entry name" value="alpha/beta hydrolase"/>
    <property type="match status" value="1"/>
</dbReference>
<evidence type="ECO:0000313" key="3">
    <source>
        <dbReference type="Proteomes" id="UP000824156"/>
    </source>
</evidence>
<dbReference type="InterPro" id="IPR029058">
    <property type="entry name" value="AB_hydrolase_fold"/>
</dbReference>